<name>A0AB35XJ19_9ACTN</name>
<comment type="caution">
    <text evidence="1">The sequence shown here is derived from an EMBL/GenBank/DDBJ whole genome shotgun (WGS) entry which is preliminary data.</text>
</comment>
<protein>
    <submittedName>
        <fullName evidence="1">Uncharacterized protein</fullName>
    </submittedName>
</protein>
<evidence type="ECO:0000313" key="2">
    <source>
        <dbReference type="Proteomes" id="UP001309299"/>
    </source>
</evidence>
<reference evidence="1" key="1">
    <citation type="submission" date="2024-02" db="EMBL/GenBank/DDBJ databases">
        <title>Bacterial skin colonization with Propionibacterium avidum as a risk factor for Periprosthetic Joint Infections - a single-center prospective study.</title>
        <authorList>
            <person name="Achermann Y."/>
        </authorList>
    </citation>
    <scope>NUCLEOTIDE SEQUENCE</scope>
    <source>
        <strain evidence="1">PAVI-2017310195</strain>
    </source>
</reference>
<gene>
    <name evidence="1" type="ORF">V7F78_02820</name>
</gene>
<dbReference type="EMBL" id="JBAKUA010000003">
    <property type="protein sequence ID" value="MEH1545967.1"/>
    <property type="molecule type" value="Genomic_DNA"/>
</dbReference>
<evidence type="ECO:0000313" key="1">
    <source>
        <dbReference type="EMBL" id="MEH1545967.1"/>
    </source>
</evidence>
<dbReference type="Proteomes" id="UP001309299">
    <property type="component" value="Unassembled WGS sequence"/>
</dbReference>
<accession>A0AB35XJ19</accession>
<dbReference type="AlphaFoldDB" id="A0AB35XJ19"/>
<organism evidence="1 2">
    <name type="scientific">Cutibacterium avidum</name>
    <dbReference type="NCBI Taxonomy" id="33010"/>
    <lineage>
        <taxon>Bacteria</taxon>
        <taxon>Bacillati</taxon>
        <taxon>Actinomycetota</taxon>
        <taxon>Actinomycetes</taxon>
        <taxon>Propionibacteriales</taxon>
        <taxon>Propionibacteriaceae</taxon>
        <taxon>Cutibacterium</taxon>
    </lineage>
</organism>
<dbReference type="RefSeq" id="WP_147612111.1">
    <property type="nucleotide sequence ID" value="NZ_AP031491.1"/>
</dbReference>
<proteinExistence type="predicted"/>
<sequence length="62" mass="6354">MGLAAGDLDAGAFEDWAALAADFDGELADSGSFVAHPAMAIETVVTRTTAPAIVFLRKAKAM</sequence>